<comment type="caution">
    <text evidence="11">The sequence shown here is derived from an EMBL/GenBank/DDBJ whole genome shotgun (WGS) entry which is preliminary data.</text>
</comment>
<evidence type="ECO:0000256" key="8">
    <source>
        <dbReference type="SAM" id="Coils"/>
    </source>
</evidence>
<dbReference type="GO" id="GO:0003777">
    <property type="term" value="F:microtubule motor activity"/>
    <property type="evidence" value="ECO:0007669"/>
    <property type="project" value="InterPro"/>
</dbReference>
<dbReference type="PANTHER" id="PTHR47969:SF15">
    <property type="entry name" value="CHROMOSOME-ASSOCIATED KINESIN KIF4A-RELATED"/>
    <property type="match status" value="1"/>
</dbReference>
<keyword evidence="3 7" id="KW-0547">Nucleotide-binding</keyword>
<gene>
    <name evidence="11" type="ORF">ElyMa_005433500</name>
</gene>
<dbReference type="GO" id="GO:0007018">
    <property type="term" value="P:microtubule-based movement"/>
    <property type="evidence" value="ECO:0007669"/>
    <property type="project" value="InterPro"/>
</dbReference>
<proteinExistence type="inferred from homology"/>
<evidence type="ECO:0000256" key="2">
    <source>
        <dbReference type="ARBA" id="ARBA00022490"/>
    </source>
</evidence>
<organism evidence="11 12">
    <name type="scientific">Elysia marginata</name>
    <dbReference type="NCBI Taxonomy" id="1093978"/>
    <lineage>
        <taxon>Eukaryota</taxon>
        <taxon>Metazoa</taxon>
        <taxon>Spiralia</taxon>
        <taxon>Lophotrochozoa</taxon>
        <taxon>Mollusca</taxon>
        <taxon>Gastropoda</taxon>
        <taxon>Heterobranchia</taxon>
        <taxon>Euthyneura</taxon>
        <taxon>Panpulmonata</taxon>
        <taxon>Sacoglossa</taxon>
        <taxon>Placobranchoidea</taxon>
        <taxon>Plakobranchidae</taxon>
        <taxon>Elysia</taxon>
    </lineage>
</organism>
<sequence length="701" mass="79438">MPSETISVRVVARCRPLTQDEQEKGGNSVVTVNGDKVKVNCAGKESVFSLDGSFGPEQSNKHVYEGAVNSLLQGAIDGYNVTIMAFGATGSGKSHLMCGSEGDPGIIPILTQNLFRHIRERNNKEFMVTVSHVEILDEKMTDLLNPHNNTMTIRQHPHKGIFIDGLSELTVKTGDDIALYFTQGTRARKLGSSDIRAHRARANAVFMISLEQKERQSSKIGLRSTIMLADLAGCESINSTDQNIVNGTQGILNVISALAEGKKKGGHIPYRESKVSRLLQDSLGGNAATLIISAISPLDRSYSDTMTTLQYSTLAKKIKNTVRLNMDDTHDVIAEMRQDIARLRDKIASASQPDRDDISRMEDLIRDLEIAKKQTWPEKEKMSAKYEEERKINLANKGILEWVMDSMSRGTKEHQEKMLLLQKEKGQVSSQYKDKRKEVDSLREQLQIKIADYAKFTESGKKSDSETKTRVTAIHELKERLKKETETLKSLKEQLVDVQQRQHQEREDAKSHTSAIKGNAELRQKVEREEREQMEMEHKVMIDEELEKSKMEVEAEKTDIQLRAAEGKQYSVKEGSDLEIQVAEMKADRSVVALKLETLQTEKKHVLSELEEVYVSHREEMELQQLQHFQTFRAYREMFEEQKAAIDSRYRQLLEESIQDAVYLSSRNSDITQENQLLKQQIAEMKDVITKLGGTIPDSVR</sequence>
<feature type="coiled-coil region" evidence="8">
    <location>
        <begin position="607"/>
        <end position="688"/>
    </location>
</feature>
<evidence type="ECO:0000259" key="10">
    <source>
        <dbReference type="PROSITE" id="PS50067"/>
    </source>
</evidence>
<keyword evidence="4 7" id="KW-0067">ATP-binding</keyword>
<feature type="compositionally biased region" description="Basic and acidic residues" evidence="9">
    <location>
        <begin position="520"/>
        <end position="536"/>
    </location>
</feature>
<evidence type="ECO:0000313" key="11">
    <source>
        <dbReference type="EMBL" id="GFR61522.1"/>
    </source>
</evidence>
<keyword evidence="5 8" id="KW-0175">Coiled coil</keyword>
<dbReference type="Proteomes" id="UP000762676">
    <property type="component" value="Unassembled WGS sequence"/>
</dbReference>
<keyword evidence="12" id="KW-1185">Reference proteome</keyword>
<dbReference type="GO" id="GO:0005524">
    <property type="term" value="F:ATP binding"/>
    <property type="evidence" value="ECO:0007669"/>
    <property type="project" value="UniProtKB-UniRule"/>
</dbReference>
<evidence type="ECO:0000256" key="6">
    <source>
        <dbReference type="ARBA" id="ARBA00023212"/>
    </source>
</evidence>
<dbReference type="GO" id="GO:0007052">
    <property type="term" value="P:mitotic spindle organization"/>
    <property type="evidence" value="ECO:0007669"/>
    <property type="project" value="TreeGrafter"/>
</dbReference>
<feature type="binding site" evidence="7">
    <location>
        <begin position="87"/>
        <end position="94"/>
    </location>
    <ligand>
        <name>ATP</name>
        <dbReference type="ChEBI" id="CHEBI:30616"/>
    </ligand>
</feature>
<dbReference type="InterPro" id="IPR027640">
    <property type="entry name" value="Kinesin-like_fam"/>
</dbReference>
<keyword evidence="6" id="KW-0206">Cytoskeleton</keyword>
<accession>A0AAV4EKA9</accession>
<evidence type="ECO:0000256" key="7">
    <source>
        <dbReference type="PROSITE-ProRule" id="PRU00283"/>
    </source>
</evidence>
<dbReference type="PROSITE" id="PS50067">
    <property type="entry name" value="KINESIN_MOTOR_2"/>
    <property type="match status" value="1"/>
</dbReference>
<evidence type="ECO:0000313" key="12">
    <source>
        <dbReference type="Proteomes" id="UP000762676"/>
    </source>
</evidence>
<dbReference type="InterPro" id="IPR036961">
    <property type="entry name" value="Kinesin_motor_dom_sf"/>
</dbReference>
<name>A0AAV4EKA9_9GAST</name>
<keyword evidence="2" id="KW-0963">Cytoplasm</keyword>
<comment type="similarity">
    <text evidence="7">Belongs to the TRAFAC class myosin-kinesin ATPase superfamily. Kinesin family.</text>
</comment>
<dbReference type="InterPro" id="IPR027417">
    <property type="entry name" value="P-loop_NTPase"/>
</dbReference>
<dbReference type="PANTHER" id="PTHR47969">
    <property type="entry name" value="CHROMOSOME-ASSOCIATED KINESIN KIF4A-RELATED"/>
    <property type="match status" value="1"/>
</dbReference>
<dbReference type="SMART" id="SM00129">
    <property type="entry name" value="KISc"/>
    <property type="match status" value="1"/>
</dbReference>
<dbReference type="GO" id="GO:0005875">
    <property type="term" value="C:microtubule associated complex"/>
    <property type="evidence" value="ECO:0007669"/>
    <property type="project" value="TreeGrafter"/>
</dbReference>
<dbReference type="Gene3D" id="3.40.850.10">
    <property type="entry name" value="Kinesin motor domain"/>
    <property type="match status" value="1"/>
</dbReference>
<dbReference type="EMBL" id="BMAT01010843">
    <property type="protein sequence ID" value="GFR61522.1"/>
    <property type="molecule type" value="Genomic_DNA"/>
</dbReference>
<keyword evidence="7" id="KW-0505">Motor protein</keyword>
<evidence type="ECO:0000256" key="3">
    <source>
        <dbReference type="ARBA" id="ARBA00022741"/>
    </source>
</evidence>
<dbReference type="GO" id="GO:0008017">
    <property type="term" value="F:microtubule binding"/>
    <property type="evidence" value="ECO:0007669"/>
    <property type="project" value="InterPro"/>
</dbReference>
<evidence type="ECO:0000256" key="1">
    <source>
        <dbReference type="ARBA" id="ARBA00004245"/>
    </source>
</evidence>
<reference evidence="11 12" key="1">
    <citation type="journal article" date="2021" name="Elife">
        <title>Chloroplast acquisition without the gene transfer in kleptoplastic sea slugs, Plakobranchus ocellatus.</title>
        <authorList>
            <person name="Maeda T."/>
            <person name="Takahashi S."/>
            <person name="Yoshida T."/>
            <person name="Shimamura S."/>
            <person name="Takaki Y."/>
            <person name="Nagai Y."/>
            <person name="Toyoda A."/>
            <person name="Suzuki Y."/>
            <person name="Arimoto A."/>
            <person name="Ishii H."/>
            <person name="Satoh N."/>
            <person name="Nishiyama T."/>
            <person name="Hasebe M."/>
            <person name="Maruyama T."/>
            <person name="Minagawa J."/>
            <person name="Obokata J."/>
            <person name="Shigenobu S."/>
        </authorList>
    </citation>
    <scope>NUCLEOTIDE SEQUENCE [LARGE SCALE GENOMIC DNA]</scope>
</reference>
<feature type="region of interest" description="Disordered" evidence="9">
    <location>
        <begin position="500"/>
        <end position="536"/>
    </location>
</feature>
<dbReference type="AlphaFoldDB" id="A0AAV4EKA9"/>
<dbReference type="InterPro" id="IPR001752">
    <property type="entry name" value="Kinesin_motor_dom"/>
</dbReference>
<dbReference type="PRINTS" id="PR00380">
    <property type="entry name" value="KINESINHEAVY"/>
</dbReference>
<evidence type="ECO:0000256" key="9">
    <source>
        <dbReference type="SAM" id="MobiDB-lite"/>
    </source>
</evidence>
<dbReference type="Pfam" id="PF00225">
    <property type="entry name" value="Kinesin"/>
    <property type="match status" value="1"/>
</dbReference>
<feature type="compositionally biased region" description="Basic and acidic residues" evidence="9">
    <location>
        <begin position="500"/>
        <end position="511"/>
    </location>
</feature>
<evidence type="ECO:0000256" key="4">
    <source>
        <dbReference type="ARBA" id="ARBA00022840"/>
    </source>
</evidence>
<protein>
    <submittedName>
        <fullName evidence="11">Kinesin-like protein</fullName>
    </submittedName>
</protein>
<feature type="domain" description="Kinesin motor" evidence="10">
    <location>
        <begin position="7"/>
        <end position="318"/>
    </location>
</feature>
<evidence type="ECO:0000256" key="5">
    <source>
        <dbReference type="ARBA" id="ARBA00023054"/>
    </source>
</evidence>
<dbReference type="GO" id="GO:0051231">
    <property type="term" value="P:spindle elongation"/>
    <property type="evidence" value="ECO:0007669"/>
    <property type="project" value="TreeGrafter"/>
</dbReference>
<comment type="subcellular location">
    <subcellularLocation>
        <location evidence="1">Cytoplasm</location>
        <location evidence="1">Cytoskeleton</location>
    </subcellularLocation>
</comment>
<dbReference type="SUPFAM" id="SSF52540">
    <property type="entry name" value="P-loop containing nucleoside triphosphate hydrolases"/>
    <property type="match status" value="1"/>
</dbReference>